<dbReference type="GO" id="GO:0030976">
    <property type="term" value="F:thiamine pyrophosphate binding"/>
    <property type="evidence" value="ECO:0007669"/>
    <property type="project" value="InterPro"/>
</dbReference>
<keyword evidence="2 3" id="KW-0786">Thiamine pyrophosphate</keyword>
<comment type="caution">
    <text evidence="7">The sequence shown here is derived from an EMBL/GenBank/DDBJ whole genome shotgun (WGS) entry which is preliminary data.</text>
</comment>
<dbReference type="STRING" id="1423734.FC83_GL000118"/>
<evidence type="ECO:0000313" key="7">
    <source>
        <dbReference type="EMBL" id="KRM32924.1"/>
    </source>
</evidence>
<dbReference type="GO" id="GO:0005948">
    <property type="term" value="C:acetolactate synthase complex"/>
    <property type="evidence" value="ECO:0007669"/>
    <property type="project" value="TreeGrafter"/>
</dbReference>
<proteinExistence type="inferred from homology"/>
<organism evidence="7 8">
    <name type="scientific">Agrilactobacillus composti DSM 18527 = JCM 14202</name>
    <dbReference type="NCBI Taxonomy" id="1423734"/>
    <lineage>
        <taxon>Bacteria</taxon>
        <taxon>Bacillati</taxon>
        <taxon>Bacillota</taxon>
        <taxon>Bacilli</taxon>
        <taxon>Lactobacillales</taxon>
        <taxon>Lactobacillaceae</taxon>
        <taxon>Agrilactobacillus</taxon>
    </lineage>
</organism>
<dbReference type="Pfam" id="PF02775">
    <property type="entry name" value="TPP_enzyme_C"/>
    <property type="match status" value="1"/>
</dbReference>
<dbReference type="GO" id="GO:0000287">
    <property type="term" value="F:magnesium ion binding"/>
    <property type="evidence" value="ECO:0007669"/>
    <property type="project" value="InterPro"/>
</dbReference>
<feature type="domain" description="Thiamine pyrophosphate enzyme central" evidence="4">
    <location>
        <begin position="203"/>
        <end position="337"/>
    </location>
</feature>
<dbReference type="Gene3D" id="3.40.50.1220">
    <property type="entry name" value="TPP-binding domain"/>
    <property type="match status" value="1"/>
</dbReference>
<dbReference type="CDD" id="cd02010">
    <property type="entry name" value="TPP_ALS"/>
    <property type="match status" value="1"/>
</dbReference>
<dbReference type="PANTHER" id="PTHR18968">
    <property type="entry name" value="THIAMINE PYROPHOSPHATE ENZYMES"/>
    <property type="match status" value="1"/>
</dbReference>
<dbReference type="eggNOG" id="COG0028">
    <property type="taxonomic scope" value="Bacteria"/>
</dbReference>
<dbReference type="OrthoDB" id="4494979at2"/>
<dbReference type="InterPro" id="IPR045229">
    <property type="entry name" value="TPP_enz"/>
</dbReference>
<evidence type="ECO:0000256" key="1">
    <source>
        <dbReference type="ARBA" id="ARBA00007812"/>
    </source>
</evidence>
<dbReference type="InterPro" id="IPR011766">
    <property type="entry name" value="TPP_enzyme_TPP-bd"/>
</dbReference>
<dbReference type="EMBL" id="AZGA01000064">
    <property type="protein sequence ID" value="KRM32924.1"/>
    <property type="molecule type" value="Genomic_DNA"/>
</dbReference>
<comment type="similarity">
    <text evidence="1 3">Belongs to the TPP enzyme family.</text>
</comment>
<evidence type="ECO:0000256" key="3">
    <source>
        <dbReference type="RuleBase" id="RU362132"/>
    </source>
</evidence>
<dbReference type="GO" id="GO:0009097">
    <property type="term" value="P:isoleucine biosynthetic process"/>
    <property type="evidence" value="ECO:0007669"/>
    <property type="project" value="TreeGrafter"/>
</dbReference>
<dbReference type="SUPFAM" id="SSF52518">
    <property type="entry name" value="Thiamin diphosphate-binding fold (THDP-binding)"/>
    <property type="match status" value="2"/>
</dbReference>
<keyword evidence="8" id="KW-1185">Reference proteome</keyword>
<dbReference type="NCBIfam" id="NF006187">
    <property type="entry name" value="PRK08322.1"/>
    <property type="match status" value="1"/>
</dbReference>
<sequence>MDHQKIKEVLAMAKKTVAQLMVDTLKNEGVQYVFGIPGEENIHFVDAIDKADGIEFILTRHEQGAAFMASVYGRLTNNAGVCTATLGPGAINLTLGVADAQTNSTPLVAISAQGGLNRIHKESHQVIDLVSMFAPITQWSQMILSPQAVPEMVRKAFSLAERDRPGATYLALPQDIEKMTAPEELQPLPIPPISVTEPTQEDIAAAVDLIASAKHPIILAGHGVVLKHAESQLLAFSETFNIPVATTFMAKGAISDRNAHALGVVGFMRHDYENYAFDQADLIIAVGFSIQQFDPVKINPHGDKKILHINMFREDPDTHYNTTLNIVANIPKSLERLTHALAQENMHFPKIKLPIKKMLTTELEAHSTATNFPMTPQRIVADTRAAMKDDDIVLVDTGAVKMWMARLFPTYLSNTCLIDNGLSTMGWALPGAIGAKLAAPDRRVLAVMGDGSFMMNVQEIETAVREHIHMVVLVWQDNAYGLIKWKMDMSLKHHSQVDFDNPNFVELARSFGAIGYQIEKSEDLLPTLKSALDAAKGVHIISVPVDYSENMKLINRLGSLTIKL</sequence>
<evidence type="ECO:0000259" key="5">
    <source>
        <dbReference type="Pfam" id="PF02775"/>
    </source>
</evidence>
<dbReference type="Gene3D" id="3.40.50.970">
    <property type="match status" value="2"/>
</dbReference>
<name>X0PUV3_9LACO</name>
<dbReference type="PROSITE" id="PS00187">
    <property type="entry name" value="TPP_ENZYMES"/>
    <property type="match status" value="1"/>
</dbReference>
<dbReference type="CDD" id="cd07035">
    <property type="entry name" value="TPP_PYR_POX_like"/>
    <property type="match status" value="1"/>
</dbReference>
<protein>
    <submittedName>
        <fullName evidence="7">Acetolactate synthase, large subunit</fullName>
    </submittedName>
</protein>
<evidence type="ECO:0000259" key="6">
    <source>
        <dbReference type="Pfam" id="PF02776"/>
    </source>
</evidence>
<dbReference type="InterPro" id="IPR029035">
    <property type="entry name" value="DHS-like_NAD/FAD-binding_dom"/>
</dbReference>
<dbReference type="InterPro" id="IPR000399">
    <property type="entry name" value="TPP-bd_CS"/>
</dbReference>
<dbReference type="GO" id="GO:0003984">
    <property type="term" value="F:acetolactate synthase activity"/>
    <property type="evidence" value="ECO:0007669"/>
    <property type="project" value="TreeGrafter"/>
</dbReference>
<feature type="domain" description="Thiamine pyrophosphate enzyme N-terminal TPP-binding" evidence="6">
    <location>
        <begin position="16"/>
        <end position="131"/>
    </location>
</feature>
<dbReference type="Pfam" id="PF00205">
    <property type="entry name" value="TPP_enzyme_M"/>
    <property type="match status" value="1"/>
</dbReference>
<dbReference type="SUPFAM" id="SSF52467">
    <property type="entry name" value="DHS-like NAD/FAD-binding domain"/>
    <property type="match status" value="1"/>
</dbReference>
<dbReference type="InterPro" id="IPR012000">
    <property type="entry name" value="Thiamin_PyroP_enz_cen_dom"/>
</dbReference>
<feature type="domain" description="Thiamine pyrophosphate enzyme TPP-binding" evidence="5">
    <location>
        <begin position="396"/>
        <end position="542"/>
    </location>
</feature>
<dbReference type="GO" id="GO:0050660">
    <property type="term" value="F:flavin adenine dinucleotide binding"/>
    <property type="evidence" value="ECO:0007669"/>
    <property type="project" value="TreeGrafter"/>
</dbReference>
<accession>X0PUV3</accession>
<dbReference type="AlphaFoldDB" id="X0PUV3"/>
<evidence type="ECO:0000313" key="8">
    <source>
        <dbReference type="Proteomes" id="UP000051236"/>
    </source>
</evidence>
<dbReference type="PANTHER" id="PTHR18968:SF129">
    <property type="entry name" value="ACETOLACTATE SYNTHASE"/>
    <property type="match status" value="1"/>
</dbReference>
<dbReference type="Proteomes" id="UP000051236">
    <property type="component" value="Unassembled WGS sequence"/>
</dbReference>
<dbReference type="Pfam" id="PF02776">
    <property type="entry name" value="TPP_enzyme_N"/>
    <property type="match status" value="1"/>
</dbReference>
<dbReference type="PATRIC" id="fig|1423734.3.peg.117"/>
<gene>
    <name evidence="7" type="ORF">FC83_GL000118</name>
</gene>
<evidence type="ECO:0000256" key="2">
    <source>
        <dbReference type="ARBA" id="ARBA00023052"/>
    </source>
</evidence>
<reference evidence="7 8" key="1">
    <citation type="journal article" date="2015" name="Genome Announc.">
        <title>Expanding the biotechnology potential of lactobacilli through comparative genomics of 213 strains and associated genera.</title>
        <authorList>
            <person name="Sun Z."/>
            <person name="Harris H.M."/>
            <person name="McCann A."/>
            <person name="Guo C."/>
            <person name="Argimon S."/>
            <person name="Zhang W."/>
            <person name="Yang X."/>
            <person name="Jeffery I.B."/>
            <person name="Cooney J.C."/>
            <person name="Kagawa T.F."/>
            <person name="Liu W."/>
            <person name="Song Y."/>
            <person name="Salvetti E."/>
            <person name="Wrobel A."/>
            <person name="Rasinkangas P."/>
            <person name="Parkhill J."/>
            <person name="Rea M.C."/>
            <person name="O'Sullivan O."/>
            <person name="Ritari J."/>
            <person name="Douillard F.P."/>
            <person name="Paul Ross R."/>
            <person name="Yang R."/>
            <person name="Briner A.E."/>
            <person name="Felis G.E."/>
            <person name="de Vos W.M."/>
            <person name="Barrangou R."/>
            <person name="Klaenhammer T.R."/>
            <person name="Caufield P.W."/>
            <person name="Cui Y."/>
            <person name="Zhang H."/>
            <person name="O'Toole P.W."/>
        </authorList>
    </citation>
    <scope>NUCLEOTIDE SEQUENCE [LARGE SCALE GENOMIC DNA]</scope>
    <source>
        <strain evidence="7 8">DSM 18527</strain>
    </source>
</reference>
<dbReference type="FunFam" id="3.40.50.970:FF:000007">
    <property type="entry name" value="Acetolactate synthase"/>
    <property type="match status" value="1"/>
</dbReference>
<dbReference type="GO" id="GO:0009099">
    <property type="term" value="P:L-valine biosynthetic process"/>
    <property type="evidence" value="ECO:0007669"/>
    <property type="project" value="TreeGrafter"/>
</dbReference>
<dbReference type="InterPro" id="IPR029061">
    <property type="entry name" value="THDP-binding"/>
</dbReference>
<dbReference type="InterPro" id="IPR012001">
    <property type="entry name" value="Thiamin_PyroP_enz_TPP-bd_dom"/>
</dbReference>
<evidence type="ECO:0000259" key="4">
    <source>
        <dbReference type="Pfam" id="PF00205"/>
    </source>
</evidence>